<protein>
    <submittedName>
        <fullName evidence="1">Uncharacterized protein</fullName>
    </submittedName>
</protein>
<reference evidence="1" key="1">
    <citation type="submission" date="2018-05" db="EMBL/GenBank/DDBJ databases">
        <authorList>
            <person name="Lanie J.A."/>
            <person name="Ng W.-L."/>
            <person name="Kazmierczak K.M."/>
            <person name="Andrzejewski T.M."/>
            <person name="Davidsen T.M."/>
            <person name="Wayne K.J."/>
            <person name="Tettelin H."/>
            <person name="Glass J.I."/>
            <person name="Rusch D."/>
            <person name="Podicherti R."/>
            <person name="Tsui H.-C.T."/>
            <person name="Winkler M.E."/>
        </authorList>
    </citation>
    <scope>NUCLEOTIDE SEQUENCE</scope>
</reference>
<feature type="non-terminal residue" evidence="1">
    <location>
        <position position="1"/>
    </location>
</feature>
<accession>A0A382IWP2</accession>
<proteinExistence type="predicted"/>
<gene>
    <name evidence="1" type="ORF">METZ01_LOCUS256177</name>
</gene>
<dbReference type="EMBL" id="UINC01069725">
    <property type="protein sequence ID" value="SVC03323.1"/>
    <property type="molecule type" value="Genomic_DNA"/>
</dbReference>
<evidence type="ECO:0000313" key="1">
    <source>
        <dbReference type="EMBL" id="SVC03323.1"/>
    </source>
</evidence>
<name>A0A382IWP2_9ZZZZ</name>
<organism evidence="1">
    <name type="scientific">marine metagenome</name>
    <dbReference type="NCBI Taxonomy" id="408172"/>
    <lineage>
        <taxon>unclassified sequences</taxon>
        <taxon>metagenomes</taxon>
        <taxon>ecological metagenomes</taxon>
    </lineage>
</organism>
<dbReference type="AlphaFoldDB" id="A0A382IWP2"/>
<sequence length="354" mass="35116">VIASSLTNGKTLTIGPSSAVQMVFSPHGTASSEKWSLTNTAGTATDAIAVTATSGGIDIGAGGVLALDGATGIDIGKAADVAITVESAAFDLDASGAVTIDSSASTIAIGGNAIGQKISVGGDTGTRTEVELNAILIDINGGGSGVTIDGGAASNFTTSAGAITVSGKTGVAIQEDGSDVIAIDTNRDVLFSQTGGATGDPDVEFDGYVKFDGITEVANTTTSTTSATGALLVDGGIGVAENVNIGGNLTVTGNYTVNGTTTFISSSQLDIGDNIISVNSVGPLRYGGMHVHDVNAGQTGSLVWDSTNDYWVAGLSGSEYRVPEQVAVSDLTENKPVIVDGNGRLESSANITDD</sequence>
<feature type="non-terminal residue" evidence="1">
    <location>
        <position position="354"/>
    </location>
</feature>